<evidence type="ECO:0000313" key="2">
    <source>
        <dbReference type="EMBL" id="KAL3307032.1"/>
    </source>
</evidence>
<reference evidence="2 3" key="1">
    <citation type="submission" date="2024-11" db="EMBL/GenBank/DDBJ databases">
        <title>Adaptive evolution of stress response genes in parasites aligns with host niche diversity.</title>
        <authorList>
            <person name="Hahn C."/>
            <person name="Resl P."/>
        </authorList>
    </citation>
    <scope>NUCLEOTIDE SEQUENCE [LARGE SCALE GENOMIC DNA]</scope>
    <source>
        <strain evidence="2">EGGRZ-B1_66</strain>
        <tissue evidence="2">Body</tissue>
    </source>
</reference>
<proteinExistence type="predicted"/>
<dbReference type="Proteomes" id="UP001626550">
    <property type="component" value="Unassembled WGS sequence"/>
</dbReference>
<dbReference type="AlphaFoldDB" id="A0ABD2PKA2"/>
<sequence>MEYLGGVSASYKHEAHSDKESRKSKAKMSNLDGVSASYQHEAHSHKESCESKTSVHVDANGLIG</sequence>
<feature type="compositionally biased region" description="Basic and acidic residues" evidence="1">
    <location>
        <begin position="40"/>
        <end position="55"/>
    </location>
</feature>
<organism evidence="2 3">
    <name type="scientific">Cichlidogyrus casuarinus</name>
    <dbReference type="NCBI Taxonomy" id="1844966"/>
    <lineage>
        <taxon>Eukaryota</taxon>
        <taxon>Metazoa</taxon>
        <taxon>Spiralia</taxon>
        <taxon>Lophotrochozoa</taxon>
        <taxon>Platyhelminthes</taxon>
        <taxon>Monogenea</taxon>
        <taxon>Monopisthocotylea</taxon>
        <taxon>Dactylogyridea</taxon>
        <taxon>Ancyrocephalidae</taxon>
        <taxon>Cichlidogyrus</taxon>
    </lineage>
</organism>
<feature type="region of interest" description="Disordered" evidence="1">
    <location>
        <begin position="1"/>
        <end position="64"/>
    </location>
</feature>
<protein>
    <submittedName>
        <fullName evidence="2">Uncharacterized protein</fullName>
    </submittedName>
</protein>
<name>A0ABD2PKA2_9PLAT</name>
<evidence type="ECO:0000313" key="3">
    <source>
        <dbReference type="Proteomes" id="UP001626550"/>
    </source>
</evidence>
<accession>A0ABD2PKA2</accession>
<dbReference type="EMBL" id="JBJKFK010008597">
    <property type="protein sequence ID" value="KAL3307032.1"/>
    <property type="molecule type" value="Genomic_DNA"/>
</dbReference>
<feature type="non-terminal residue" evidence="2">
    <location>
        <position position="64"/>
    </location>
</feature>
<keyword evidence="3" id="KW-1185">Reference proteome</keyword>
<feature type="compositionally biased region" description="Basic and acidic residues" evidence="1">
    <location>
        <begin position="11"/>
        <end position="23"/>
    </location>
</feature>
<gene>
    <name evidence="2" type="ORF">Ciccas_014468</name>
</gene>
<evidence type="ECO:0000256" key="1">
    <source>
        <dbReference type="SAM" id="MobiDB-lite"/>
    </source>
</evidence>
<comment type="caution">
    <text evidence="2">The sequence shown here is derived from an EMBL/GenBank/DDBJ whole genome shotgun (WGS) entry which is preliminary data.</text>
</comment>